<feature type="region of interest" description="Disordered" evidence="1">
    <location>
        <begin position="1"/>
        <end position="142"/>
    </location>
</feature>
<evidence type="ECO:0000313" key="2">
    <source>
        <dbReference type="Proteomes" id="UP000694941"/>
    </source>
</evidence>
<feature type="compositionally biased region" description="Polar residues" evidence="1">
    <location>
        <begin position="75"/>
        <end position="88"/>
    </location>
</feature>
<keyword evidence="2" id="KW-1185">Reference proteome</keyword>
<gene>
    <name evidence="3" type="primary">LOC106475627</name>
</gene>
<feature type="compositionally biased region" description="Polar residues" evidence="1">
    <location>
        <begin position="56"/>
        <end position="67"/>
    </location>
</feature>
<feature type="compositionally biased region" description="Basic residues" evidence="1">
    <location>
        <begin position="102"/>
        <end position="111"/>
    </location>
</feature>
<evidence type="ECO:0000256" key="1">
    <source>
        <dbReference type="SAM" id="MobiDB-lite"/>
    </source>
</evidence>
<organism evidence="2 3">
    <name type="scientific">Limulus polyphemus</name>
    <name type="common">Atlantic horseshoe crab</name>
    <dbReference type="NCBI Taxonomy" id="6850"/>
    <lineage>
        <taxon>Eukaryota</taxon>
        <taxon>Metazoa</taxon>
        <taxon>Ecdysozoa</taxon>
        <taxon>Arthropoda</taxon>
        <taxon>Chelicerata</taxon>
        <taxon>Merostomata</taxon>
        <taxon>Xiphosura</taxon>
        <taxon>Limulidae</taxon>
        <taxon>Limulus</taxon>
    </lineage>
</organism>
<sequence length="142" mass="15237">MNDKHYSGPEVPKESQEVSPVSETETEQPPEVKTEAATDQGDGPGVQFVGEEQTEVVPSTSSGSQPQRKPIVWNEINSGGDSASSLVNPEQFPVPRGQGSRRSGRGRRSRLRGTSPYSMQRGFPGAWSSPRRGRGAPGRGGF</sequence>
<dbReference type="RefSeq" id="XP_013791758.1">
    <property type="nucleotide sequence ID" value="XM_013936304.2"/>
</dbReference>
<evidence type="ECO:0000313" key="3">
    <source>
        <dbReference type="RefSeq" id="XP_013791758.1"/>
    </source>
</evidence>
<accession>A0ABM1BZU7</accession>
<proteinExistence type="predicted"/>
<reference evidence="3" key="1">
    <citation type="submission" date="2025-08" db="UniProtKB">
        <authorList>
            <consortium name="RefSeq"/>
        </authorList>
    </citation>
    <scope>IDENTIFICATION</scope>
    <source>
        <tissue evidence="3">Muscle</tissue>
    </source>
</reference>
<feature type="compositionally biased region" description="Basic and acidic residues" evidence="1">
    <location>
        <begin position="1"/>
        <end position="16"/>
    </location>
</feature>
<name>A0ABM1BZU7_LIMPO</name>
<protein>
    <submittedName>
        <fullName evidence="3">Uncharacterized protein LOC106475627</fullName>
    </submittedName>
</protein>
<dbReference type="GeneID" id="106475627"/>
<dbReference type="Proteomes" id="UP000694941">
    <property type="component" value="Unplaced"/>
</dbReference>